<organism evidence="8 9">
    <name type="scientific">Pachysolen tannophilus NRRL Y-2460</name>
    <dbReference type="NCBI Taxonomy" id="669874"/>
    <lineage>
        <taxon>Eukaryota</taxon>
        <taxon>Fungi</taxon>
        <taxon>Dikarya</taxon>
        <taxon>Ascomycota</taxon>
        <taxon>Saccharomycotina</taxon>
        <taxon>Pichiomycetes</taxon>
        <taxon>Pachysolenaceae</taxon>
        <taxon>Pachysolen</taxon>
    </lineage>
</organism>
<reference evidence="9" key="1">
    <citation type="submission" date="2016-05" db="EMBL/GenBank/DDBJ databases">
        <title>Comparative genomics of biotechnologically important yeasts.</title>
        <authorList>
            <consortium name="DOE Joint Genome Institute"/>
            <person name="Riley R."/>
            <person name="Haridas S."/>
            <person name="Wolfe K.H."/>
            <person name="Lopes M.R."/>
            <person name="Hittinger C.T."/>
            <person name="Goker M."/>
            <person name="Salamov A."/>
            <person name="Wisecaver J."/>
            <person name="Long T.M."/>
            <person name="Aerts A.L."/>
            <person name="Barry K."/>
            <person name="Choi C."/>
            <person name="Clum A."/>
            <person name="Coughlan A.Y."/>
            <person name="Deshpande S."/>
            <person name="Douglass A.P."/>
            <person name="Hanson S.J."/>
            <person name="Klenk H.-P."/>
            <person name="Labutti K."/>
            <person name="Lapidus A."/>
            <person name="Lindquist E."/>
            <person name="Lipzen A."/>
            <person name="Meier-Kolthoff J.P."/>
            <person name="Ohm R.A."/>
            <person name="Otillar R.P."/>
            <person name="Pangilinan J."/>
            <person name="Peng Y."/>
            <person name="Rokas A."/>
            <person name="Rosa C.A."/>
            <person name="Scheuner C."/>
            <person name="Sibirny A.A."/>
            <person name="Slot J.C."/>
            <person name="Stielow J.B."/>
            <person name="Sun H."/>
            <person name="Kurtzman C.P."/>
            <person name="Blackwell M."/>
            <person name="Grigoriev I.V."/>
            <person name="Jeffries T.W."/>
        </authorList>
    </citation>
    <scope>NUCLEOTIDE SEQUENCE [LARGE SCALE GENOMIC DNA]</scope>
    <source>
        <strain evidence="9">NRRL Y-2460</strain>
    </source>
</reference>
<feature type="compositionally biased region" description="Basic and acidic residues" evidence="7">
    <location>
        <begin position="7"/>
        <end position="21"/>
    </location>
</feature>
<comment type="subcellular location">
    <subcellularLocation>
        <location evidence="2">Mitochondrion intermembrane space</location>
    </subcellularLocation>
</comment>
<proteinExistence type="inferred from homology"/>
<keyword evidence="4" id="KW-1015">Disulfide bond</keyword>
<evidence type="ECO:0000256" key="3">
    <source>
        <dbReference type="ARBA" id="ARBA00023128"/>
    </source>
</evidence>
<dbReference type="AlphaFoldDB" id="A0A1E4TQZ5"/>
<dbReference type="EMBL" id="KV454016">
    <property type="protein sequence ID" value="ODV94196.1"/>
    <property type="molecule type" value="Genomic_DNA"/>
</dbReference>
<evidence type="ECO:0000313" key="9">
    <source>
        <dbReference type="Proteomes" id="UP000094236"/>
    </source>
</evidence>
<name>A0A1E4TQZ5_PACTA</name>
<dbReference type="STRING" id="669874.A0A1E4TQZ5"/>
<dbReference type="InterPro" id="IPR009069">
    <property type="entry name" value="Cys_alpha_HP_mot_SF"/>
</dbReference>
<evidence type="ECO:0000256" key="4">
    <source>
        <dbReference type="ARBA" id="ARBA00023157"/>
    </source>
</evidence>
<comment type="similarity">
    <text evidence="5">Belongs to the COX23 family.</text>
</comment>
<evidence type="ECO:0000256" key="7">
    <source>
        <dbReference type="SAM" id="MobiDB-lite"/>
    </source>
</evidence>
<dbReference type="PANTHER" id="PTHR46811">
    <property type="entry name" value="COILED-COIL-HELIX-COILED-COIL-HELIX DOMAIN-CONTAINING PROTEIN 7"/>
    <property type="match status" value="1"/>
</dbReference>
<dbReference type="GO" id="GO:0033108">
    <property type="term" value="P:mitochondrial respiratory chain complex assembly"/>
    <property type="evidence" value="ECO:0007669"/>
    <property type="project" value="TreeGrafter"/>
</dbReference>
<protein>
    <recommendedName>
        <fullName evidence="6">Cytochrome c oxidase-assembly factor COX23, mitochondrial</fullName>
    </recommendedName>
</protein>
<keyword evidence="9" id="KW-1185">Reference proteome</keyword>
<evidence type="ECO:0000313" key="8">
    <source>
        <dbReference type="EMBL" id="ODV94196.1"/>
    </source>
</evidence>
<dbReference type="PROSITE" id="PS51808">
    <property type="entry name" value="CHCH"/>
    <property type="match status" value="1"/>
</dbReference>
<evidence type="ECO:0000256" key="6">
    <source>
        <dbReference type="ARBA" id="ARBA00041104"/>
    </source>
</evidence>
<dbReference type="Proteomes" id="UP000094236">
    <property type="component" value="Unassembled WGS sequence"/>
</dbReference>
<gene>
    <name evidence="8" type="ORF">PACTADRAFT_76829</name>
</gene>
<dbReference type="InterPro" id="IPR051040">
    <property type="entry name" value="COX23"/>
</dbReference>
<evidence type="ECO:0000256" key="2">
    <source>
        <dbReference type="ARBA" id="ARBA00004569"/>
    </source>
</evidence>
<evidence type="ECO:0000256" key="1">
    <source>
        <dbReference type="ARBA" id="ARBA00003875"/>
    </source>
</evidence>
<evidence type="ECO:0000256" key="5">
    <source>
        <dbReference type="ARBA" id="ARBA00038264"/>
    </source>
</evidence>
<dbReference type="PANTHER" id="PTHR46811:SF1">
    <property type="entry name" value="COILED-COIL-HELIX-COILED-COIL-HELIX DOMAIN-CONTAINING PROTEIN 7"/>
    <property type="match status" value="1"/>
</dbReference>
<dbReference type="GO" id="GO:0005758">
    <property type="term" value="C:mitochondrial intermembrane space"/>
    <property type="evidence" value="ECO:0007669"/>
    <property type="project" value="UniProtKB-SubCell"/>
</dbReference>
<keyword evidence="3" id="KW-0496">Mitochondrion</keyword>
<comment type="function">
    <text evidence="1">Required for the assembly of cytochrome c oxidase.</text>
</comment>
<sequence>MSSSDNQENKKDDVNSKKVDFTRGSTNEGDFKYYPDEPTQKVHKDIFVVKAPSQYYDPCGETSRMAIRCMENHDHDYKQICGEYFRAYRECKKEWLEQRRKGNSS</sequence>
<dbReference type="SUPFAM" id="SSF47072">
    <property type="entry name" value="Cysteine alpha-hairpin motif"/>
    <property type="match status" value="1"/>
</dbReference>
<accession>A0A1E4TQZ5</accession>
<dbReference type="OrthoDB" id="9971592at2759"/>
<feature type="region of interest" description="Disordered" evidence="7">
    <location>
        <begin position="1"/>
        <end position="37"/>
    </location>
</feature>